<reference evidence="2 3" key="1">
    <citation type="journal article" date="2016" name="Nat. Commun.">
        <title>Thousands of microbial genomes shed light on interconnected biogeochemical processes in an aquifer system.</title>
        <authorList>
            <person name="Anantharaman K."/>
            <person name="Brown C.T."/>
            <person name="Hug L.A."/>
            <person name="Sharon I."/>
            <person name="Castelle C.J."/>
            <person name="Probst A.J."/>
            <person name="Thomas B.C."/>
            <person name="Singh A."/>
            <person name="Wilkins M.J."/>
            <person name="Karaoz U."/>
            <person name="Brodie E.L."/>
            <person name="Williams K.H."/>
            <person name="Hubbard S.S."/>
            <person name="Banfield J.F."/>
        </authorList>
    </citation>
    <scope>NUCLEOTIDE SEQUENCE [LARGE SCALE GENOMIC DNA]</scope>
</reference>
<dbReference type="AlphaFoldDB" id="A0A1F7FAU1"/>
<dbReference type="NCBIfam" id="TIGR03696">
    <property type="entry name" value="Rhs_assc_core"/>
    <property type="match status" value="1"/>
</dbReference>
<evidence type="ECO:0000313" key="2">
    <source>
        <dbReference type="EMBL" id="OGK03779.1"/>
    </source>
</evidence>
<dbReference type="InterPro" id="IPR022385">
    <property type="entry name" value="Rhs_assc_core"/>
</dbReference>
<dbReference type="PANTHER" id="PTHR32305">
    <property type="match status" value="1"/>
</dbReference>
<dbReference type="InterPro" id="IPR050708">
    <property type="entry name" value="T6SS_VgrG/RHS"/>
</dbReference>
<dbReference type="PANTHER" id="PTHR32305:SF15">
    <property type="entry name" value="PROTEIN RHSA-RELATED"/>
    <property type="match status" value="1"/>
</dbReference>
<feature type="region of interest" description="Disordered" evidence="1">
    <location>
        <begin position="302"/>
        <end position="322"/>
    </location>
</feature>
<sequence length="322" mass="36143">MRSAMHLSYSIAFSLFAAGVQQEKPHYRKKLRILIEKSFDEDGGHNDGDGNFSETGETMPLNLYYFGARYYDPDIGRWISVDLNENDGVLGLNPYVYCRNNPLNSIDPDGKDVFILNNPKGADFPLLPPLGHTAVIVGNDDLGYTFYSRDGKIAKDSYQGYSGLTQQLSAKTVEEILNSVDLAASENAGKNILIRERFGRMVQIKTSYEDDLEITGIMANMIDRDYDFTKENCSDLARYALEYLGIRLPDTYGTTASNVQFDLLQSLFGGSSDLSVNARMRNAGYDPYSGVKIADTPWNYDPMREKSHDAQGNYYDDDESDE</sequence>
<evidence type="ECO:0008006" key="4">
    <source>
        <dbReference type="Google" id="ProtNLM"/>
    </source>
</evidence>
<organism evidence="2 3">
    <name type="scientific">Candidatus Raymondbacteria bacterium RIFOXYD12_FULL_49_13</name>
    <dbReference type="NCBI Taxonomy" id="1817890"/>
    <lineage>
        <taxon>Bacteria</taxon>
        <taxon>Raymondiibacteriota</taxon>
    </lineage>
</organism>
<protein>
    <recommendedName>
        <fullName evidence="4">RHS repeat-associated core domain-containing protein</fullName>
    </recommendedName>
</protein>
<accession>A0A1F7FAU1</accession>
<proteinExistence type="predicted"/>
<name>A0A1F7FAU1_UNCRA</name>
<dbReference type="EMBL" id="MFYX01000083">
    <property type="protein sequence ID" value="OGK03779.1"/>
    <property type="molecule type" value="Genomic_DNA"/>
</dbReference>
<comment type="caution">
    <text evidence="2">The sequence shown here is derived from an EMBL/GenBank/DDBJ whole genome shotgun (WGS) entry which is preliminary data.</text>
</comment>
<gene>
    <name evidence="2" type="ORF">A2519_02205</name>
</gene>
<evidence type="ECO:0000313" key="3">
    <source>
        <dbReference type="Proteomes" id="UP000179243"/>
    </source>
</evidence>
<evidence type="ECO:0000256" key="1">
    <source>
        <dbReference type="SAM" id="MobiDB-lite"/>
    </source>
</evidence>
<dbReference type="Proteomes" id="UP000179243">
    <property type="component" value="Unassembled WGS sequence"/>
</dbReference>
<dbReference type="Gene3D" id="2.180.10.10">
    <property type="entry name" value="RHS repeat-associated core"/>
    <property type="match status" value="1"/>
</dbReference>